<dbReference type="InterPro" id="IPR037401">
    <property type="entry name" value="SnoaL-like"/>
</dbReference>
<reference evidence="2 3" key="1">
    <citation type="journal article" date="2012" name="J. Bacteriol.">
        <title>Genome sequence of Mycobacterium hassiacum DSM 44199, a rare source of heat-stable mycobacterial proteins.</title>
        <authorList>
            <person name="Tiago I."/>
            <person name="Maranha A."/>
            <person name="Mendes V."/>
            <person name="Alarico S."/>
            <person name="Moynihan P.J."/>
            <person name="Clarke A.J."/>
            <person name="Macedo-Ribeiro S."/>
            <person name="Pereira P.J."/>
            <person name="Empadinhas N."/>
        </authorList>
    </citation>
    <scope>NUCLEOTIDE SEQUENCE [LARGE SCALE GENOMIC DNA]</scope>
    <source>
        <strain evidence="3">DSM 44199 / CIP 105218 / JCM 12690 / 3849</strain>
    </source>
</reference>
<dbReference type="STRING" id="1122247.GCA_000379865_03744"/>
<dbReference type="EMBL" id="AMRA01000116">
    <property type="protein sequence ID" value="EKF21727.1"/>
    <property type="molecule type" value="Genomic_DNA"/>
</dbReference>
<keyword evidence="3" id="KW-1185">Reference proteome</keyword>
<feature type="domain" description="SnoaL-like" evidence="1">
    <location>
        <begin position="13"/>
        <end position="110"/>
    </location>
</feature>
<dbReference type="InterPro" id="IPR032710">
    <property type="entry name" value="NTF2-like_dom_sf"/>
</dbReference>
<dbReference type="AlphaFoldDB" id="K5BCR0"/>
<proteinExistence type="predicted"/>
<evidence type="ECO:0000313" key="3">
    <source>
        <dbReference type="Proteomes" id="UP000006265"/>
    </source>
</evidence>
<name>K5BCR0_MYCHD</name>
<dbReference type="Gene3D" id="3.10.450.50">
    <property type="match status" value="1"/>
</dbReference>
<evidence type="ECO:0000313" key="2">
    <source>
        <dbReference type="EMBL" id="EKF21727.1"/>
    </source>
</evidence>
<dbReference type="OrthoDB" id="1163083at2"/>
<dbReference type="SUPFAM" id="SSF54427">
    <property type="entry name" value="NTF2-like"/>
    <property type="match status" value="1"/>
</dbReference>
<gene>
    <name evidence="2" type="ORF">C731_4297</name>
</gene>
<evidence type="ECO:0000259" key="1">
    <source>
        <dbReference type="Pfam" id="PF12680"/>
    </source>
</evidence>
<sequence length="137" mass="15229">MIALTSPDTPRVVTEWLRFINSGDRALLDELLDESATFYSPAVFTPQQGRDKAAAYLLAAEKMFSGTDFTYVSQWYGERSAVLEFRATLDGIVVEGVDIIHWSDAEKIVDFKVMIRPLKALQTVIPKMAELLAPSGS</sequence>
<dbReference type="Proteomes" id="UP000006265">
    <property type="component" value="Unassembled WGS sequence"/>
</dbReference>
<accession>K5BCR0</accession>
<dbReference type="RefSeq" id="WP_005631416.1">
    <property type="nucleotide sequence ID" value="NZ_AMRA01000116.1"/>
</dbReference>
<comment type="caution">
    <text evidence="2">The sequence shown here is derived from an EMBL/GenBank/DDBJ whole genome shotgun (WGS) entry which is preliminary data.</text>
</comment>
<protein>
    <submittedName>
        <fullName evidence="2">SnoaL-like domain protein</fullName>
    </submittedName>
</protein>
<organism evidence="2 3">
    <name type="scientific">Mycolicibacterium hassiacum (strain DSM 44199 / CIP 105218 / JCM 12690 / 3849)</name>
    <name type="common">Mycobacterium hassiacum</name>
    <dbReference type="NCBI Taxonomy" id="1122247"/>
    <lineage>
        <taxon>Bacteria</taxon>
        <taxon>Bacillati</taxon>
        <taxon>Actinomycetota</taxon>
        <taxon>Actinomycetes</taxon>
        <taxon>Mycobacteriales</taxon>
        <taxon>Mycobacteriaceae</taxon>
        <taxon>Mycolicibacterium</taxon>
    </lineage>
</organism>
<dbReference type="PATRIC" id="fig|1122247.3.peg.4124"/>
<dbReference type="eggNOG" id="COG3631">
    <property type="taxonomic scope" value="Bacteria"/>
</dbReference>
<dbReference type="Pfam" id="PF12680">
    <property type="entry name" value="SnoaL_2"/>
    <property type="match status" value="1"/>
</dbReference>